<dbReference type="OrthoDB" id="198309at2"/>
<dbReference type="SUPFAM" id="SSF48403">
    <property type="entry name" value="Ankyrin repeat"/>
    <property type="match status" value="1"/>
</dbReference>
<dbReference type="Pfam" id="PF12796">
    <property type="entry name" value="Ank_2"/>
    <property type="match status" value="1"/>
</dbReference>
<keyword evidence="6" id="KW-1185">Reference proteome</keyword>
<dbReference type="GO" id="GO:0085020">
    <property type="term" value="P:protein K6-linked ubiquitination"/>
    <property type="evidence" value="ECO:0007669"/>
    <property type="project" value="TreeGrafter"/>
</dbReference>
<feature type="chain" id="PRO_5014941871" evidence="4">
    <location>
        <begin position="25"/>
        <end position="233"/>
    </location>
</feature>
<dbReference type="Pfam" id="PF00023">
    <property type="entry name" value="Ank"/>
    <property type="match status" value="1"/>
</dbReference>
<proteinExistence type="predicted"/>
<gene>
    <name evidence="5" type="ORF">B0G85_0177</name>
</gene>
<evidence type="ECO:0000313" key="5">
    <source>
        <dbReference type="EMBL" id="PJI82789.1"/>
    </source>
</evidence>
<organism evidence="5 6">
    <name type="scientific">Polynucleobacter brandtiae</name>
    <dbReference type="NCBI Taxonomy" id="1938816"/>
    <lineage>
        <taxon>Bacteria</taxon>
        <taxon>Pseudomonadati</taxon>
        <taxon>Pseudomonadota</taxon>
        <taxon>Betaproteobacteria</taxon>
        <taxon>Burkholderiales</taxon>
        <taxon>Burkholderiaceae</taxon>
        <taxon>Polynucleobacter</taxon>
    </lineage>
</organism>
<feature type="signal peptide" evidence="4">
    <location>
        <begin position="1"/>
        <end position="24"/>
    </location>
</feature>
<evidence type="ECO:0000256" key="2">
    <source>
        <dbReference type="ARBA" id="ARBA00023043"/>
    </source>
</evidence>
<keyword evidence="1" id="KW-0677">Repeat</keyword>
<dbReference type="PROSITE" id="PS50088">
    <property type="entry name" value="ANK_REPEAT"/>
    <property type="match status" value="2"/>
</dbReference>
<keyword evidence="4" id="KW-0732">Signal</keyword>
<evidence type="ECO:0000313" key="6">
    <source>
        <dbReference type="Proteomes" id="UP000229366"/>
    </source>
</evidence>
<dbReference type="PANTHER" id="PTHR24171">
    <property type="entry name" value="ANKYRIN REPEAT DOMAIN-CONTAINING PROTEIN 39-RELATED"/>
    <property type="match status" value="1"/>
</dbReference>
<evidence type="ECO:0000256" key="4">
    <source>
        <dbReference type="SAM" id="SignalP"/>
    </source>
</evidence>
<dbReference type="InterPro" id="IPR002110">
    <property type="entry name" value="Ankyrin_rpt"/>
</dbReference>
<feature type="repeat" description="ANK" evidence="3">
    <location>
        <begin position="126"/>
        <end position="158"/>
    </location>
</feature>
<evidence type="ECO:0000256" key="3">
    <source>
        <dbReference type="PROSITE-ProRule" id="PRU00023"/>
    </source>
</evidence>
<dbReference type="RefSeq" id="WP_100378559.1">
    <property type="nucleotide sequence ID" value="NZ_CBCSBW010000004.1"/>
</dbReference>
<dbReference type="PRINTS" id="PR01415">
    <property type="entry name" value="ANKYRIN"/>
</dbReference>
<accession>A0A2M8VY91</accession>
<dbReference type="AlphaFoldDB" id="A0A2M8VY91"/>
<protein>
    <submittedName>
        <fullName evidence="5">Uncharacterized protein</fullName>
    </submittedName>
</protein>
<reference evidence="5 6" key="1">
    <citation type="submission" date="2017-11" db="EMBL/GenBank/DDBJ databases">
        <title>Genomic Encyclopedia of Type Strains, Phase III (KMG-III): the genomes of soil and plant-associated and newly described type strains.</title>
        <authorList>
            <person name="Whitman W."/>
        </authorList>
    </citation>
    <scope>NUCLEOTIDE SEQUENCE [LARGE SCALE GENOMIC DNA]</scope>
    <source>
        <strain evidence="5 6">UB-Domo-W1</strain>
    </source>
</reference>
<dbReference type="GO" id="GO:0004842">
    <property type="term" value="F:ubiquitin-protein transferase activity"/>
    <property type="evidence" value="ECO:0007669"/>
    <property type="project" value="TreeGrafter"/>
</dbReference>
<dbReference type="Proteomes" id="UP000229366">
    <property type="component" value="Unassembled WGS sequence"/>
</dbReference>
<evidence type="ECO:0000256" key="1">
    <source>
        <dbReference type="ARBA" id="ARBA00022737"/>
    </source>
</evidence>
<dbReference type="InterPro" id="IPR036770">
    <property type="entry name" value="Ankyrin_rpt-contain_sf"/>
</dbReference>
<dbReference type="PANTHER" id="PTHR24171:SF9">
    <property type="entry name" value="ANKYRIN REPEAT DOMAIN-CONTAINING PROTEIN 39"/>
    <property type="match status" value="1"/>
</dbReference>
<dbReference type="EMBL" id="PGTX01000001">
    <property type="protein sequence ID" value="PJI82789.1"/>
    <property type="molecule type" value="Genomic_DNA"/>
</dbReference>
<feature type="repeat" description="ANK" evidence="3">
    <location>
        <begin position="159"/>
        <end position="191"/>
    </location>
</feature>
<dbReference type="Gene3D" id="1.25.40.20">
    <property type="entry name" value="Ankyrin repeat-containing domain"/>
    <property type="match status" value="1"/>
</dbReference>
<dbReference type="PROSITE" id="PS50297">
    <property type="entry name" value="ANK_REP_REGION"/>
    <property type="match status" value="2"/>
</dbReference>
<sequence length="233" mass="25293">MKYSFKLILSFNIALMLLSGLAFGQTADQIADFTKAAKFDDVSEVKSLIKSGVNPNTLDPKGNPMLIVAIRDKSSKVVDLLLGEKSIDINLSNKSGENPLMIASIEGELTVVESMVLKNKADVNKTGWTPLHYACTTGKLDVAKFLLSHGAKINALSQSETTPLMMAVGSGNDSLIKYLLDQGADLRLRNHEGYSAIDVAELFGKTDIRDGLASRWEKLYKQPYPGGPKKLSS</sequence>
<comment type="caution">
    <text evidence="5">The sequence shown here is derived from an EMBL/GenBank/DDBJ whole genome shotgun (WGS) entry which is preliminary data.</text>
</comment>
<name>A0A2M8VY91_9BURK</name>
<keyword evidence="2 3" id="KW-0040">ANK repeat</keyword>
<dbReference type="SMART" id="SM00248">
    <property type="entry name" value="ANK"/>
    <property type="match status" value="5"/>
</dbReference>